<dbReference type="InterPro" id="IPR004838">
    <property type="entry name" value="NHTrfase_class1_PyrdxlP-BS"/>
</dbReference>
<dbReference type="Gene3D" id="3.90.1150.10">
    <property type="entry name" value="Aspartate Aminotransferase, domain 1"/>
    <property type="match status" value="1"/>
</dbReference>
<dbReference type="Gene3D" id="3.40.640.10">
    <property type="entry name" value="Type I PLP-dependent aspartate aminotransferase-like (Major domain)"/>
    <property type="match status" value="1"/>
</dbReference>
<evidence type="ECO:0000259" key="3">
    <source>
        <dbReference type="Pfam" id="PF00155"/>
    </source>
</evidence>
<dbReference type="InterPro" id="IPR015424">
    <property type="entry name" value="PyrdxlP-dep_Trfase"/>
</dbReference>
<dbReference type="SUPFAM" id="SSF53383">
    <property type="entry name" value="PLP-dependent transferases"/>
    <property type="match status" value="1"/>
</dbReference>
<organism evidence="4 5">
    <name type="scientific">Aureobasidium subglaciale (strain EXF-2481)</name>
    <name type="common">Aureobasidium pullulans var. subglaciale</name>
    <dbReference type="NCBI Taxonomy" id="1043005"/>
    <lineage>
        <taxon>Eukaryota</taxon>
        <taxon>Fungi</taxon>
        <taxon>Dikarya</taxon>
        <taxon>Ascomycota</taxon>
        <taxon>Pezizomycotina</taxon>
        <taxon>Dothideomycetes</taxon>
        <taxon>Dothideomycetidae</taxon>
        <taxon>Dothideales</taxon>
        <taxon>Saccotheciaceae</taxon>
        <taxon>Aureobasidium</taxon>
    </lineage>
</organism>
<dbReference type="GO" id="GO:0006520">
    <property type="term" value="P:amino acid metabolic process"/>
    <property type="evidence" value="ECO:0007669"/>
    <property type="project" value="TreeGrafter"/>
</dbReference>
<sequence length="272" mass="29849">MAKHMNKYFHPVSKVQPGDLVFANGITSLCELFGYAIGELGDGILISRSSYQAFPADFGAKAKIKCVFVPSKGIDCFSLSIVDRYEKTLLDAKANGTKIRALLLCNHNPLGRCYPLVIVMALMQLCQKYYLHLLADEVYALSVFLSVFDAASPAVPFTSVFAFDSSPYISPQYLYVVYGLSKDFVAGGLRLGCLYSGNTELLNAISAVGQFAWSGSLNQLFAAEMLEDEEWLNAFLDKSRVVLKERYEICSAMLDGHGIEYQKGVNAGFSVG</sequence>
<accession>A0A074ZRI2</accession>
<dbReference type="AlphaFoldDB" id="A0A074ZRI2"/>
<dbReference type="Proteomes" id="UP000030641">
    <property type="component" value="Unassembled WGS sequence"/>
</dbReference>
<dbReference type="InterPro" id="IPR015422">
    <property type="entry name" value="PyrdxlP-dep_Trfase_small"/>
</dbReference>
<comment type="similarity">
    <text evidence="1">Belongs to the class-I pyridoxal-phosphate-dependent aminotransferase family.</text>
</comment>
<dbReference type="GO" id="GO:0008483">
    <property type="term" value="F:transaminase activity"/>
    <property type="evidence" value="ECO:0007669"/>
    <property type="project" value="TreeGrafter"/>
</dbReference>
<dbReference type="GO" id="GO:0030170">
    <property type="term" value="F:pyridoxal phosphate binding"/>
    <property type="evidence" value="ECO:0007669"/>
    <property type="project" value="InterPro"/>
</dbReference>
<dbReference type="EMBL" id="KL584749">
    <property type="protein sequence ID" value="KER00892.1"/>
    <property type="molecule type" value="Genomic_DNA"/>
</dbReference>
<evidence type="ECO:0000256" key="2">
    <source>
        <dbReference type="ARBA" id="ARBA00022898"/>
    </source>
</evidence>
<name>A0A074ZRI2_AURSE</name>
<dbReference type="PROSITE" id="PS00105">
    <property type="entry name" value="AA_TRANSFER_CLASS_1"/>
    <property type="match status" value="1"/>
</dbReference>
<dbReference type="InterPro" id="IPR004839">
    <property type="entry name" value="Aminotransferase_I/II_large"/>
</dbReference>
<dbReference type="CDD" id="cd00609">
    <property type="entry name" value="AAT_like"/>
    <property type="match status" value="1"/>
</dbReference>
<dbReference type="PANTHER" id="PTHR43795">
    <property type="entry name" value="BIFUNCTIONAL ASPARTATE AMINOTRANSFERASE AND GLUTAMATE/ASPARTATE-PREPHENATE AMINOTRANSFERASE-RELATED"/>
    <property type="match status" value="1"/>
</dbReference>
<reference evidence="4 5" key="1">
    <citation type="journal article" date="2014" name="BMC Genomics">
        <title>Genome sequencing of four Aureobasidium pullulans varieties: biotechnological potential, stress tolerance, and description of new species.</title>
        <authorList>
            <person name="Gostin Ar C."/>
            <person name="Ohm R.A."/>
            <person name="Kogej T."/>
            <person name="Sonjak S."/>
            <person name="Turk M."/>
            <person name="Zajc J."/>
            <person name="Zalar P."/>
            <person name="Grube M."/>
            <person name="Sun H."/>
            <person name="Han J."/>
            <person name="Sharma A."/>
            <person name="Chiniquy J."/>
            <person name="Ngan C.Y."/>
            <person name="Lipzen A."/>
            <person name="Barry K."/>
            <person name="Grigoriev I.V."/>
            <person name="Gunde-Cimerman N."/>
        </authorList>
    </citation>
    <scope>NUCLEOTIDE SEQUENCE [LARGE SCALE GENOMIC DNA]</scope>
    <source>
        <strain evidence="4 5">EXF-2481</strain>
    </source>
</reference>
<evidence type="ECO:0000313" key="4">
    <source>
        <dbReference type="EMBL" id="KER00892.1"/>
    </source>
</evidence>
<keyword evidence="5" id="KW-1185">Reference proteome</keyword>
<dbReference type="InterPro" id="IPR050478">
    <property type="entry name" value="Ethylene_sulfur-biosynth"/>
</dbReference>
<dbReference type="GeneID" id="25371440"/>
<dbReference type="PANTHER" id="PTHR43795:SF39">
    <property type="entry name" value="AMINOTRANSFERASE CLASS I_CLASSII DOMAIN-CONTAINING PROTEIN"/>
    <property type="match status" value="1"/>
</dbReference>
<feature type="domain" description="Aminotransferase class I/classII large" evidence="3">
    <location>
        <begin position="5"/>
        <end position="263"/>
    </location>
</feature>
<dbReference type="InterPro" id="IPR015421">
    <property type="entry name" value="PyrdxlP-dep_Trfase_major"/>
</dbReference>
<gene>
    <name evidence="4" type="ORF">AUEXF2481DRAFT_779</name>
</gene>
<dbReference type="OMA" id="HIAQKCL"/>
<dbReference type="OrthoDB" id="7042322at2759"/>
<dbReference type="InParanoid" id="A0A074ZRI2"/>
<dbReference type="STRING" id="1043005.A0A074ZRI2"/>
<evidence type="ECO:0000313" key="5">
    <source>
        <dbReference type="Proteomes" id="UP000030641"/>
    </source>
</evidence>
<dbReference type="HOGENOM" id="CLU_017584_1_1_1"/>
<dbReference type="Pfam" id="PF00155">
    <property type="entry name" value="Aminotran_1_2"/>
    <property type="match status" value="1"/>
</dbReference>
<keyword evidence="2" id="KW-0663">Pyridoxal phosphate</keyword>
<evidence type="ECO:0000256" key="1">
    <source>
        <dbReference type="ARBA" id="ARBA00007441"/>
    </source>
</evidence>
<proteinExistence type="inferred from homology"/>
<dbReference type="PRINTS" id="PR00753">
    <property type="entry name" value="ACCSYNTHASE"/>
</dbReference>
<protein>
    <recommendedName>
        <fullName evidence="3">Aminotransferase class I/classII large domain-containing protein</fullName>
    </recommendedName>
</protein>
<dbReference type="RefSeq" id="XP_013349295.1">
    <property type="nucleotide sequence ID" value="XM_013493841.1"/>
</dbReference>